<dbReference type="GO" id="GO:0003677">
    <property type="term" value="F:DNA binding"/>
    <property type="evidence" value="ECO:0007669"/>
    <property type="project" value="UniProtKB-UniRule"/>
</dbReference>
<comment type="subunit">
    <text evidence="5">Homooligomer; when bound to DNA.</text>
</comment>
<evidence type="ECO:0000256" key="19">
    <source>
        <dbReference type="ARBA" id="ARBA00023109"/>
    </source>
</evidence>
<keyword evidence="23" id="KW-0511">Multifunctional enzyme</keyword>
<comment type="catalytic activity">
    <reaction evidence="26">
        <text>ATP + H2O = ADP + phosphate + H(+)</text>
        <dbReference type="Rhea" id="RHEA:13065"/>
        <dbReference type="ChEBI" id="CHEBI:15377"/>
        <dbReference type="ChEBI" id="CHEBI:15378"/>
        <dbReference type="ChEBI" id="CHEBI:30616"/>
        <dbReference type="ChEBI" id="CHEBI:43474"/>
        <dbReference type="ChEBI" id="CHEBI:456216"/>
        <dbReference type="EC" id="3.6.4.12"/>
    </reaction>
</comment>
<evidence type="ECO:0000256" key="5">
    <source>
        <dbReference type="ARBA" id="ARBA00011717"/>
    </source>
</evidence>
<evidence type="ECO:0000256" key="1">
    <source>
        <dbReference type="ARBA" id="ARBA00001946"/>
    </source>
</evidence>
<keyword evidence="10 27" id="KW-0540">Nuclease</keyword>
<dbReference type="Pfam" id="PF22419">
    <property type="entry name" value="HBoV_NS1-like_N"/>
    <property type="match status" value="1"/>
</dbReference>
<dbReference type="InterPro" id="IPR014015">
    <property type="entry name" value="Helicase_SF3_DNA-vir"/>
</dbReference>
<feature type="region of interest" description="Disordered" evidence="28">
    <location>
        <begin position="677"/>
        <end position="703"/>
    </location>
</feature>
<comment type="cofactor">
    <cofactor evidence="1">
        <name>Mg(2+)</name>
        <dbReference type="ChEBI" id="CHEBI:18420"/>
    </cofactor>
</comment>
<evidence type="ECO:0000256" key="10">
    <source>
        <dbReference type="ARBA" id="ARBA00022722"/>
    </source>
</evidence>
<dbReference type="Pfam" id="PF01057">
    <property type="entry name" value="Parvo_NS1"/>
    <property type="match status" value="1"/>
</dbReference>
<evidence type="ECO:0000256" key="24">
    <source>
        <dbReference type="ARBA" id="ARBA00030491"/>
    </source>
</evidence>
<keyword evidence="12 27" id="KW-0547">Nucleotide-binding</keyword>
<dbReference type="GO" id="GO:0004519">
    <property type="term" value="F:endonuclease activity"/>
    <property type="evidence" value="ECO:0007669"/>
    <property type="project" value="UniProtKB-UniRule"/>
</dbReference>
<feature type="domain" description="SF3 helicase" evidence="29">
    <location>
        <begin position="395"/>
        <end position="562"/>
    </location>
</feature>
<feature type="active site" description="For nuclease activity" evidence="27">
    <location>
        <position position="223"/>
    </location>
</feature>
<evidence type="ECO:0000256" key="3">
    <source>
        <dbReference type="ARBA" id="ARBA00004147"/>
    </source>
</evidence>
<keyword evidence="19" id="KW-1194">Viral DNA replication</keyword>
<evidence type="ECO:0000256" key="13">
    <source>
        <dbReference type="ARBA" id="ARBA00022759"/>
    </source>
</evidence>
<evidence type="ECO:0000256" key="8">
    <source>
        <dbReference type="ARBA" id="ARBA00022562"/>
    </source>
</evidence>
<dbReference type="SUPFAM" id="SSF52540">
    <property type="entry name" value="P-loop containing nucleoside triphosphate hydrolases"/>
    <property type="match status" value="1"/>
</dbReference>
<evidence type="ECO:0000256" key="12">
    <source>
        <dbReference type="ARBA" id="ARBA00022741"/>
    </source>
</evidence>
<evidence type="ECO:0000256" key="2">
    <source>
        <dbReference type="ARBA" id="ARBA00002892"/>
    </source>
</evidence>
<feature type="short sequence motif" description="RCR-2" evidence="27">
    <location>
        <begin position="129"/>
        <end position="131"/>
    </location>
</feature>
<comment type="similarity">
    <text evidence="4">Belongs to the parvoviruses initiator protein NS1 family.</text>
</comment>
<keyword evidence="18" id="KW-0805">Transcription regulation</keyword>
<comment type="function">
    <text evidence="2">Multifunctional protein which displays endonuclease and helicase activities required for initiating and directing viral DNA replication. Also plays a role in viral packaging and transactivation of several promoters. Binds site-specifically to 2-3 approximate tandem copies within the origins of replication (Ori), unwinds this hairpin region and nicks one DNA strand thereby initiating the rolling circle replication (RCR). Becomes covalently attached to the 5' end of the nick and provides a 3'OH for priming DNA synthesis. The helicase activity unwinds DNA in a 3'-5' direction on the longer strand. Participates in the transcriptional regulation of several promoters.</text>
</comment>
<dbReference type="GO" id="GO:0005524">
    <property type="term" value="F:ATP binding"/>
    <property type="evidence" value="ECO:0007669"/>
    <property type="project" value="UniProtKB-KW"/>
</dbReference>
<evidence type="ECO:0000256" key="22">
    <source>
        <dbReference type="ARBA" id="ARBA00023163"/>
    </source>
</evidence>
<evidence type="ECO:0000256" key="11">
    <source>
        <dbReference type="ARBA" id="ARBA00022723"/>
    </source>
</evidence>
<sequence length="703" mass="80855">MECFALGEYSTYEDFLGFRDPAYTYIIRLPFRDWRGLENGLQHICTPAQYRELLDVDDAGHTVFNDAPDNTDTAALLHFLARNGPQWSYGRFLIHCAHRAAEREFRNKQGRRDPEFSCYCQLELSDTMHIHLVLGGPGLNKYNAKAWRNVLAYGFFNNMLDGIKQNLGHLDAVEYQNIIHPLVAARNRCVLDYTENCSILQYKSRRGEMYACRVDGKEFIVNYLLCKNLKFNQHVDPQNITPIGAHFIEATKTYAISSINQKLVPEHMRRQIFERLRKVTDRSLEPVFGGDPYGDLPQVERSEWVQTASGGGRMTKREGLMLDCMRRCFTENITSYEEMVRECPDLTIMIESQAGGSRLIEQVMGMTHIKITQSYTALGYMQKLFGEAAALENDNRVFRLMNFQGYNPWQAGHWVCCVLDKKSGKQNTLCFYGPASTGKTNLAKSIVQACKLYGCVNHQNKNFVFNDCAAKLIVWWEEALMHNDWVEQAKCILGGTEFRIDRKNRDSMLLPKTPVVISSNNDLYTVVGGNTVSQVHSKPLRERIVQWNFMKMLEPTFGEITPEETAAWLLACRERFDCTLEGFYREWDLQVTPNVFPIGNLCPSHSQDWTLHERGFCSACGGYYPLETREDDLFSLRGERDGEWTREDSLFWEGVVERLSDSISRLQKLVRGANSLRRAADERDGGRRRREKNLSRPKEEASA</sequence>
<keyword evidence="16" id="KW-0067">ATP-binding</keyword>
<keyword evidence="22" id="KW-0804">Transcription</keyword>
<evidence type="ECO:0000256" key="7">
    <source>
        <dbReference type="ARBA" id="ARBA00020731"/>
    </source>
</evidence>
<protein>
    <recommendedName>
        <fullName evidence="7">Initiator protein NS1</fullName>
        <ecNumber evidence="6">3.6.4.12</ecNumber>
    </recommendedName>
    <alternativeName>
        <fullName evidence="24">Non-structural protein 1</fullName>
    </alternativeName>
    <alternativeName>
        <fullName evidence="25">Non-structural protein NS1</fullName>
    </alternativeName>
</protein>
<comment type="subcellular location">
    <subcellularLocation>
        <location evidence="3 27">Host nucleus</location>
    </subcellularLocation>
</comment>
<keyword evidence="9 27" id="KW-0235">DNA replication</keyword>
<keyword evidence="8 27" id="KW-1048">Host nucleus</keyword>
<evidence type="ECO:0000256" key="16">
    <source>
        <dbReference type="ARBA" id="ARBA00022840"/>
    </source>
</evidence>
<dbReference type="EMBL" id="MH558677">
    <property type="protein sequence ID" value="AYV97205.1"/>
    <property type="molecule type" value="Genomic_DNA"/>
</dbReference>
<evidence type="ECO:0000256" key="9">
    <source>
        <dbReference type="ARBA" id="ARBA00022705"/>
    </source>
</evidence>
<dbReference type="GO" id="GO:0046872">
    <property type="term" value="F:metal ion binding"/>
    <property type="evidence" value="ECO:0007669"/>
    <property type="project" value="UniProtKB-KW"/>
</dbReference>
<evidence type="ECO:0000256" key="15">
    <source>
        <dbReference type="ARBA" id="ARBA00022806"/>
    </source>
</evidence>
<dbReference type="GO" id="GO:0006260">
    <property type="term" value="P:DNA replication"/>
    <property type="evidence" value="ECO:0007669"/>
    <property type="project" value="UniProtKB-UniRule"/>
</dbReference>
<evidence type="ECO:0000256" key="25">
    <source>
        <dbReference type="ARBA" id="ARBA00032999"/>
    </source>
</evidence>
<proteinExistence type="inferred from homology"/>
<dbReference type="GO" id="GO:0042025">
    <property type="term" value="C:host cell nucleus"/>
    <property type="evidence" value="ECO:0007669"/>
    <property type="project" value="UniProtKB-SubCell"/>
</dbReference>
<dbReference type="Gene3D" id="3.40.50.300">
    <property type="entry name" value="P-loop containing nucleotide triphosphate hydrolases"/>
    <property type="match status" value="1"/>
</dbReference>
<accession>A0A3G5BC38</accession>
<feature type="domain" description="PV NS1-Nuc" evidence="30">
    <location>
        <begin position="18"/>
        <end position="283"/>
    </location>
</feature>
<evidence type="ECO:0000256" key="27">
    <source>
        <dbReference type="PROSITE-ProRule" id="PRU01366"/>
    </source>
</evidence>
<dbReference type="InterPro" id="IPR054766">
    <property type="entry name" value="BoV_NS1-like_N"/>
</dbReference>
<keyword evidence="13 27" id="KW-0255">Endonuclease</keyword>
<dbReference type="PROSITE" id="PS51206">
    <property type="entry name" value="SF3_HELICASE_1"/>
    <property type="match status" value="1"/>
</dbReference>
<evidence type="ECO:0000256" key="20">
    <source>
        <dbReference type="ARBA" id="ARBA00023124"/>
    </source>
</evidence>
<keyword evidence="21 27" id="KW-0238">DNA-binding</keyword>
<evidence type="ECO:0000256" key="18">
    <source>
        <dbReference type="ARBA" id="ARBA00023015"/>
    </source>
</evidence>
<dbReference type="GO" id="GO:0016787">
    <property type="term" value="F:hydrolase activity"/>
    <property type="evidence" value="ECO:0007669"/>
    <property type="project" value="UniProtKB-KW"/>
</dbReference>
<evidence type="ECO:0000256" key="26">
    <source>
        <dbReference type="ARBA" id="ARBA00047995"/>
    </source>
</evidence>
<feature type="short sequence motif" description="RCR-3" evidence="27">
    <location>
        <begin position="223"/>
        <end position="227"/>
    </location>
</feature>
<organism evidence="31">
    <name type="scientific">Porcine bocavirus 1</name>
    <dbReference type="NCBI Taxonomy" id="1048219"/>
    <lineage>
        <taxon>Viruses</taxon>
        <taxon>Monodnaviria</taxon>
        <taxon>Shotokuvirae</taxon>
        <taxon>Cossaviricota</taxon>
        <taxon>Quintoviricetes</taxon>
        <taxon>Piccovirales</taxon>
        <taxon>Parvoviridae</taxon>
        <taxon>Parvovirinae</taxon>
        <taxon>Bocaparvovirus</taxon>
        <taxon>Bocaparvovirus ungulate2</taxon>
    </lineage>
</organism>
<feature type="compositionally biased region" description="Basic and acidic residues" evidence="28">
    <location>
        <begin position="692"/>
        <end position="703"/>
    </location>
</feature>
<dbReference type="Gene3D" id="3.40.1310.20">
    <property type="match status" value="1"/>
</dbReference>
<evidence type="ECO:0000256" key="21">
    <source>
        <dbReference type="ARBA" id="ARBA00023125"/>
    </source>
</evidence>
<evidence type="ECO:0000313" key="31">
    <source>
        <dbReference type="EMBL" id="AYV97205.1"/>
    </source>
</evidence>
<evidence type="ECO:0000259" key="30">
    <source>
        <dbReference type="PROSITE" id="PS52022"/>
    </source>
</evidence>
<dbReference type="GO" id="GO:0039693">
    <property type="term" value="P:viral DNA genome replication"/>
    <property type="evidence" value="ECO:0007669"/>
    <property type="project" value="UniProtKB-KW"/>
</dbReference>
<evidence type="ECO:0000256" key="28">
    <source>
        <dbReference type="SAM" id="MobiDB-lite"/>
    </source>
</evidence>
<dbReference type="GO" id="GO:0003678">
    <property type="term" value="F:DNA helicase activity"/>
    <property type="evidence" value="ECO:0007669"/>
    <property type="project" value="UniProtKB-EC"/>
</dbReference>
<dbReference type="InterPro" id="IPR001257">
    <property type="entry name" value="Parvovirus_NS1_helicase"/>
</dbReference>
<keyword evidence="20 27" id="KW-0190">Covalent protein-DNA linkage</keyword>
<dbReference type="PROSITE" id="PS52022">
    <property type="entry name" value="PV_NS1_NUC"/>
    <property type="match status" value="1"/>
</dbReference>
<keyword evidence="14 27" id="KW-0378">Hydrolase</keyword>
<evidence type="ECO:0000256" key="14">
    <source>
        <dbReference type="ARBA" id="ARBA00022801"/>
    </source>
</evidence>
<keyword evidence="17" id="KW-0460">Magnesium</keyword>
<reference evidence="31" key="1">
    <citation type="journal article" date="2018" name="Vet. Rec.">
        <title>Exploratory metagenomic analyses of periweaning failure-to-thrive syndrome-affected pigs.</title>
        <authorList>
            <person name="Franzo G."/>
            <person name="Kekarainen T."/>
            <person name="Llorens A."/>
            <person name="Correa-Fiz F."/>
            <person name="Segales J."/>
        </authorList>
    </citation>
    <scope>NUCLEOTIDE SEQUENCE</scope>
    <source>
        <strain evidence="31">0912/2012</strain>
    </source>
</reference>
<dbReference type="EC" id="3.6.4.12" evidence="6"/>
<evidence type="ECO:0000256" key="4">
    <source>
        <dbReference type="ARBA" id="ARBA00009826"/>
    </source>
</evidence>
<evidence type="ECO:0000256" key="23">
    <source>
        <dbReference type="ARBA" id="ARBA00023268"/>
    </source>
</evidence>
<keyword evidence="11" id="KW-0479">Metal-binding</keyword>
<dbReference type="InterPro" id="IPR049901">
    <property type="entry name" value="PV_NS1-NUC"/>
</dbReference>
<evidence type="ECO:0000256" key="6">
    <source>
        <dbReference type="ARBA" id="ARBA00012551"/>
    </source>
</evidence>
<evidence type="ECO:0000259" key="29">
    <source>
        <dbReference type="PROSITE" id="PS51206"/>
    </source>
</evidence>
<evidence type="ECO:0000256" key="17">
    <source>
        <dbReference type="ARBA" id="ARBA00022842"/>
    </source>
</evidence>
<dbReference type="InterPro" id="IPR027417">
    <property type="entry name" value="P-loop_NTPase"/>
</dbReference>
<keyword evidence="15" id="KW-0347">Helicase</keyword>
<name>A0A3G5BC38_9VIRU</name>